<comment type="caution">
    <text evidence="2">The sequence shown here is derived from an EMBL/GenBank/DDBJ whole genome shotgun (WGS) entry which is preliminary data.</text>
</comment>
<dbReference type="AlphaFoldDB" id="W4SIX8"/>
<feature type="non-terminal residue" evidence="2">
    <location>
        <position position="53"/>
    </location>
</feature>
<feature type="domain" description="GYF" evidence="1">
    <location>
        <begin position="4"/>
        <end position="52"/>
    </location>
</feature>
<gene>
    <name evidence="2" type="ORF">XPR_2977</name>
</gene>
<dbReference type="Pfam" id="PF14237">
    <property type="entry name" value="GYF_2"/>
    <property type="match status" value="1"/>
</dbReference>
<accession>W4SIX8</accession>
<evidence type="ECO:0000313" key="3">
    <source>
        <dbReference type="Proteomes" id="UP000019084"/>
    </source>
</evidence>
<name>W4SIX8_9XANT</name>
<protein>
    <recommendedName>
        <fullName evidence="1">GYF domain-containing protein</fullName>
    </recommendedName>
</protein>
<dbReference type="InterPro" id="IPR025640">
    <property type="entry name" value="GYF_2"/>
</dbReference>
<dbReference type="EMBL" id="BAVC01000247">
    <property type="protein sequence ID" value="GAE56342.1"/>
    <property type="molecule type" value="Genomic_DNA"/>
</dbReference>
<sequence>MAQWYFHVPGQADRIGPLDDASARAHAQRQPDALAWRDGLDGWTPARQLAELQ</sequence>
<reference evidence="2 3" key="1">
    <citation type="submission" date="2014-01" db="EMBL/GenBank/DDBJ databases">
        <title>Genome sequence and analysis of Xanthomonas arboricola pv. pruni.</title>
        <authorList>
            <person name="Fujikawa T."/>
            <person name="Nakazono-Nagaoka E."/>
        </authorList>
    </citation>
    <scope>NUCLEOTIDE SEQUENCE [LARGE SCALE GENOMIC DNA]</scope>
    <source>
        <strain evidence="3">MAFF 301420</strain>
    </source>
</reference>
<organism evidence="2 3">
    <name type="scientific">Xanthomonas arboricola pv. pruni MAFF 301420</name>
    <dbReference type="NCBI Taxonomy" id="1418095"/>
    <lineage>
        <taxon>Bacteria</taxon>
        <taxon>Pseudomonadati</taxon>
        <taxon>Pseudomonadota</taxon>
        <taxon>Gammaproteobacteria</taxon>
        <taxon>Lysobacterales</taxon>
        <taxon>Lysobacteraceae</taxon>
        <taxon>Xanthomonas</taxon>
    </lineage>
</organism>
<dbReference type="Proteomes" id="UP000019084">
    <property type="component" value="Unassembled WGS sequence"/>
</dbReference>
<evidence type="ECO:0000259" key="1">
    <source>
        <dbReference type="Pfam" id="PF14237"/>
    </source>
</evidence>
<proteinExistence type="predicted"/>
<evidence type="ECO:0000313" key="2">
    <source>
        <dbReference type="EMBL" id="GAE56342.1"/>
    </source>
</evidence>